<dbReference type="OrthoDB" id="6509636at2759"/>
<dbReference type="Gene3D" id="3.40.50.12780">
    <property type="entry name" value="N-terminal domain of ligase-like"/>
    <property type="match status" value="1"/>
</dbReference>
<keyword evidence="2" id="KW-0436">Ligase</keyword>
<evidence type="ECO:0000313" key="7">
    <source>
        <dbReference type="Proteomes" id="UP000070544"/>
    </source>
</evidence>
<dbReference type="Proteomes" id="UP000070544">
    <property type="component" value="Unassembled WGS sequence"/>
</dbReference>
<feature type="domain" description="AMP-dependent synthetase/ligase" evidence="4">
    <location>
        <begin position="129"/>
        <end position="484"/>
    </location>
</feature>
<dbReference type="GO" id="GO:0016405">
    <property type="term" value="F:CoA-ligase activity"/>
    <property type="evidence" value="ECO:0007669"/>
    <property type="project" value="TreeGrafter"/>
</dbReference>
<evidence type="ECO:0000313" key="6">
    <source>
        <dbReference type="EMBL" id="KXS09562.1"/>
    </source>
</evidence>
<sequence length="636" mass="68096">MVHIKAASSASLPDAHVNCAHFVFNSPYLAGEDLDAKTAIIDPTTSTRLTYARLFHLARTFSRGLLALFPSAVPSSTPSPSPSPAGTPTNRIVITIFSPNDILYPVVSLGAILCNDYLEGNGMGRDCVVVSTTNAALTSYECASQWASTSPALLVAHPSLLPRARDAWSKLGRDSSTIIALDAPGWCVEDSPPAGQYDAAAESGKNGERTMAEVLQAGMAAAQRGAVAPAAESESAAVPHTNGTANGMTNGATNGTVAHPPLPSPTAFILFSSGTTSGKSTPVPITHRNIVSTLRSLVGAEVLTPQRDGEPAIRPKKDVVMGVVPLFHAFGMFNLCFTSLYSGLTIVLFSKFDANRVVDSIDEFSVNIGFVVPPMLLMMTRVMEKRTTNFHPTLRWLQSAAAPLLGEVIAGVRRVFDRDVLRNGFGMTEIVATMIATGVGEPLSEGFAGRLNPNNEAKIVHPETGEHVGYNEPGELYVRGPQVIEYKMDGSVMVDAEGWLHTGDVATVDETNNFVIRDRIREMIKVNGISVAPADIETVLLDHPYVVDAAVISIPHPSAGECPKAFVVMHPDKVAPLYEEHGGDEEKVRGVVRDSLKAWSKERMARHKQPDGGIEFVKEIPKNPSGKILRRLLKGL</sequence>
<evidence type="ECO:0000259" key="5">
    <source>
        <dbReference type="Pfam" id="PF13193"/>
    </source>
</evidence>
<reference evidence="6 7" key="1">
    <citation type="journal article" date="2015" name="Genome Biol. Evol.">
        <title>Phylogenomic analyses indicate that early fungi evolved digesting cell walls of algal ancestors of land plants.</title>
        <authorList>
            <person name="Chang Y."/>
            <person name="Wang S."/>
            <person name="Sekimoto S."/>
            <person name="Aerts A.L."/>
            <person name="Choi C."/>
            <person name="Clum A."/>
            <person name="LaButti K.M."/>
            <person name="Lindquist E.A."/>
            <person name="Yee Ngan C."/>
            <person name="Ohm R.A."/>
            <person name="Salamov A.A."/>
            <person name="Grigoriev I.V."/>
            <person name="Spatafora J.W."/>
            <person name="Berbee M.L."/>
        </authorList>
    </citation>
    <scope>NUCLEOTIDE SEQUENCE [LARGE SCALE GENOMIC DNA]</scope>
    <source>
        <strain evidence="6 7">JEL478</strain>
    </source>
</reference>
<dbReference type="InterPro" id="IPR000873">
    <property type="entry name" value="AMP-dep_synth/lig_dom"/>
</dbReference>
<feature type="compositionally biased region" description="Polar residues" evidence="3">
    <location>
        <begin position="241"/>
        <end position="256"/>
    </location>
</feature>
<dbReference type="SUPFAM" id="SSF56801">
    <property type="entry name" value="Acetyl-CoA synthetase-like"/>
    <property type="match status" value="1"/>
</dbReference>
<organism evidence="6 7">
    <name type="scientific">Gonapodya prolifera (strain JEL478)</name>
    <name type="common">Monoblepharis prolifera</name>
    <dbReference type="NCBI Taxonomy" id="1344416"/>
    <lineage>
        <taxon>Eukaryota</taxon>
        <taxon>Fungi</taxon>
        <taxon>Fungi incertae sedis</taxon>
        <taxon>Chytridiomycota</taxon>
        <taxon>Chytridiomycota incertae sedis</taxon>
        <taxon>Monoblepharidomycetes</taxon>
        <taxon>Monoblepharidales</taxon>
        <taxon>Gonapodyaceae</taxon>
        <taxon>Gonapodya</taxon>
    </lineage>
</organism>
<dbReference type="STRING" id="1344416.A0A138ZYI0"/>
<evidence type="ECO:0000259" key="4">
    <source>
        <dbReference type="Pfam" id="PF00501"/>
    </source>
</evidence>
<dbReference type="EMBL" id="KQ965858">
    <property type="protein sequence ID" value="KXS09562.1"/>
    <property type="molecule type" value="Genomic_DNA"/>
</dbReference>
<keyword evidence="7" id="KW-1185">Reference proteome</keyword>
<protein>
    <submittedName>
        <fullName evidence="6">Acetyl-CoA synthetase-like protein</fullName>
    </submittedName>
</protein>
<name>A0A138ZYI0_GONPJ</name>
<dbReference type="AlphaFoldDB" id="A0A138ZYI0"/>
<dbReference type="Gene3D" id="3.30.300.30">
    <property type="match status" value="1"/>
</dbReference>
<dbReference type="InterPro" id="IPR042099">
    <property type="entry name" value="ANL_N_sf"/>
</dbReference>
<feature type="region of interest" description="Disordered" evidence="3">
    <location>
        <begin position="225"/>
        <end position="259"/>
    </location>
</feature>
<accession>A0A138ZYI0</accession>
<evidence type="ECO:0000256" key="3">
    <source>
        <dbReference type="SAM" id="MobiDB-lite"/>
    </source>
</evidence>
<dbReference type="InterPro" id="IPR025110">
    <property type="entry name" value="AMP-bd_C"/>
</dbReference>
<proteinExistence type="inferred from homology"/>
<evidence type="ECO:0000256" key="2">
    <source>
        <dbReference type="ARBA" id="ARBA00022598"/>
    </source>
</evidence>
<dbReference type="Pfam" id="PF13193">
    <property type="entry name" value="AMP-binding_C"/>
    <property type="match status" value="1"/>
</dbReference>
<dbReference type="Pfam" id="PF00501">
    <property type="entry name" value="AMP-binding"/>
    <property type="match status" value="1"/>
</dbReference>
<dbReference type="PANTHER" id="PTHR24096">
    <property type="entry name" value="LONG-CHAIN-FATTY-ACID--COA LIGASE"/>
    <property type="match status" value="1"/>
</dbReference>
<dbReference type="PANTHER" id="PTHR24096:SF149">
    <property type="entry name" value="AMP-BINDING DOMAIN-CONTAINING PROTEIN-RELATED"/>
    <property type="match status" value="1"/>
</dbReference>
<feature type="domain" description="AMP-binding enzyme C-terminal" evidence="5">
    <location>
        <begin position="536"/>
        <end position="627"/>
    </location>
</feature>
<evidence type="ECO:0000256" key="1">
    <source>
        <dbReference type="ARBA" id="ARBA00006432"/>
    </source>
</evidence>
<gene>
    <name evidence="6" type="ORF">M427DRAFT_75274</name>
</gene>
<comment type="similarity">
    <text evidence="1">Belongs to the ATP-dependent AMP-binding enzyme family.</text>
</comment>
<feature type="compositionally biased region" description="Low complexity" evidence="3">
    <location>
        <begin position="225"/>
        <end position="239"/>
    </location>
</feature>
<dbReference type="InterPro" id="IPR045851">
    <property type="entry name" value="AMP-bd_C_sf"/>
</dbReference>